<dbReference type="GO" id="GO:0097367">
    <property type="term" value="F:carbohydrate derivative binding"/>
    <property type="evidence" value="ECO:0007669"/>
    <property type="project" value="InterPro"/>
</dbReference>
<protein>
    <submittedName>
        <fullName evidence="2">SIS domain-containing protein</fullName>
    </submittedName>
</protein>
<gene>
    <name evidence="2" type="ORF">OE105_03180</name>
</gene>
<dbReference type="InterPro" id="IPR001347">
    <property type="entry name" value="SIS_dom"/>
</dbReference>
<dbReference type="AlphaFoldDB" id="A0A9E8M0X6"/>
<dbReference type="InterPro" id="IPR050099">
    <property type="entry name" value="SIS_GmhA/DiaA_subfam"/>
</dbReference>
<dbReference type="Pfam" id="PF13580">
    <property type="entry name" value="SIS_2"/>
    <property type="match status" value="1"/>
</dbReference>
<dbReference type="PANTHER" id="PTHR30390:SF7">
    <property type="entry name" value="PHOSPHOHEPTOSE ISOMERASE"/>
    <property type="match status" value="1"/>
</dbReference>
<dbReference type="SUPFAM" id="SSF53697">
    <property type="entry name" value="SIS domain"/>
    <property type="match status" value="1"/>
</dbReference>
<dbReference type="InterPro" id="IPR046348">
    <property type="entry name" value="SIS_dom_sf"/>
</dbReference>
<dbReference type="CDD" id="cd05013">
    <property type="entry name" value="SIS_RpiR"/>
    <property type="match status" value="1"/>
</dbReference>
<proteinExistence type="predicted"/>
<keyword evidence="3" id="KW-1185">Reference proteome</keyword>
<dbReference type="Gene3D" id="3.40.50.10490">
    <property type="entry name" value="Glucose-6-phosphate isomerase like protein, domain 1"/>
    <property type="match status" value="1"/>
</dbReference>
<accession>A0A9E8M0X6</accession>
<dbReference type="NCBIfam" id="NF002805">
    <property type="entry name" value="PRK02947.1"/>
    <property type="match status" value="1"/>
</dbReference>
<dbReference type="Proteomes" id="UP001164726">
    <property type="component" value="Chromosome"/>
</dbReference>
<dbReference type="EMBL" id="CP106877">
    <property type="protein sequence ID" value="WAA13146.1"/>
    <property type="molecule type" value="Genomic_DNA"/>
</dbReference>
<feature type="domain" description="SIS" evidence="1">
    <location>
        <begin position="30"/>
        <end position="214"/>
    </location>
</feature>
<evidence type="ECO:0000313" key="2">
    <source>
        <dbReference type="EMBL" id="WAA13146.1"/>
    </source>
</evidence>
<name>A0A9E8M0X6_9BACI</name>
<dbReference type="InterPro" id="IPR035472">
    <property type="entry name" value="RpiR-like_SIS"/>
</dbReference>
<dbReference type="PANTHER" id="PTHR30390">
    <property type="entry name" value="SEDOHEPTULOSE 7-PHOSPHATE ISOMERASE / DNAA INITIATOR-ASSOCIATING FACTOR FOR REPLICATION INITIATION"/>
    <property type="match status" value="1"/>
</dbReference>
<dbReference type="GO" id="GO:1901135">
    <property type="term" value="P:carbohydrate derivative metabolic process"/>
    <property type="evidence" value="ECO:0007669"/>
    <property type="project" value="InterPro"/>
</dbReference>
<dbReference type="RefSeq" id="WP_275421289.1">
    <property type="nucleotide sequence ID" value="NZ_CP106877.1"/>
</dbReference>
<dbReference type="PROSITE" id="PS51464">
    <property type="entry name" value="SIS"/>
    <property type="match status" value="1"/>
</dbReference>
<dbReference type="KEGG" id="fhl:OE105_03180"/>
<organism evidence="2 3">
    <name type="scientific">Fervidibacillus halotolerans</name>
    <dbReference type="NCBI Taxonomy" id="2980027"/>
    <lineage>
        <taxon>Bacteria</taxon>
        <taxon>Bacillati</taxon>
        <taxon>Bacillota</taxon>
        <taxon>Bacilli</taxon>
        <taxon>Bacillales</taxon>
        <taxon>Bacillaceae</taxon>
        <taxon>Fervidibacillus</taxon>
    </lineage>
</organism>
<evidence type="ECO:0000259" key="1">
    <source>
        <dbReference type="PROSITE" id="PS51464"/>
    </source>
</evidence>
<evidence type="ECO:0000313" key="3">
    <source>
        <dbReference type="Proteomes" id="UP001164726"/>
    </source>
</evidence>
<reference evidence="2" key="1">
    <citation type="submission" date="2022-09" db="EMBL/GenBank/DDBJ databases">
        <title>Complete Genomes of Fervidibacillus albus and Fervidibacillus halotolerans isolated from tidal flat sediments.</title>
        <authorList>
            <person name="Kwon K.K."/>
            <person name="Yang S.-H."/>
            <person name="Park M.J."/>
            <person name="Oh H.-M."/>
        </authorList>
    </citation>
    <scope>NUCLEOTIDE SEQUENCE</scope>
    <source>
        <strain evidence="2">MEBiC13594</strain>
    </source>
</reference>
<sequence length="247" mass="27517">MFEYLNRIRKILDTVEKYEKDAIRQSVEMITEAILKKHSIFAFGASHAGILTQELFYRAGGLININPIFARDLMLDTEPITHTSRLERLLGYGTILAKKTPFTEGDVLILHSVSGRNPVTIELAMEARKKGVSTISITNLAYSRSVSSRHESGKNLYEISDVVIDNHGDIGDATCEIEGVPQKIGPTSTVIGAAIVNTIVVEVVRNLVHQGVNPPPIFYSANLDGGDEQNKKLFEQYKESIHYRYDL</sequence>